<sequence>MAMAALGLTTHVSALKKAGAKPLLMALVLFVWLIVGGGAINLVIHSLMA</sequence>
<evidence type="ECO:0000256" key="7">
    <source>
        <dbReference type="SAM" id="Phobius"/>
    </source>
</evidence>
<evidence type="ECO:0000256" key="1">
    <source>
        <dbReference type="ARBA" id="ARBA00004651"/>
    </source>
</evidence>
<evidence type="ECO:0000313" key="8">
    <source>
        <dbReference type="EMBL" id="VFS59126.1"/>
    </source>
</evidence>
<evidence type="ECO:0000256" key="6">
    <source>
        <dbReference type="ARBA" id="ARBA00023136"/>
    </source>
</evidence>
<comment type="similarity">
    <text evidence="2">Belongs to the UPF0324 family.</text>
</comment>
<dbReference type="InterPro" id="IPR018383">
    <property type="entry name" value="UPF0324_pro"/>
</dbReference>
<dbReference type="EMBL" id="CAADJE010000013">
    <property type="protein sequence ID" value="VFS59126.1"/>
    <property type="molecule type" value="Genomic_DNA"/>
</dbReference>
<keyword evidence="6 7" id="KW-0472">Membrane</keyword>
<keyword evidence="5 7" id="KW-1133">Transmembrane helix</keyword>
<organism evidence="8 9">
    <name type="scientific">Raoultella planticola</name>
    <name type="common">Klebsiella planticola</name>
    <dbReference type="NCBI Taxonomy" id="575"/>
    <lineage>
        <taxon>Bacteria</taxon>
        <taxon>Pseudomonadati</taxon>
        <taxon>Pseudomonadota</taxon>
        <taxon>Gammaproteobacteria</taxon>
        <taxon>Enterobacterales</taxon>
        <taxon>Enterobacteriaceae</taxon>
        <taxon>Klebsiella/Raoultella group</taxon>
        <taxon>Raoultella</taxon>
    </lineage>
</organism>
<dbReference type="GO" id="GO:0005886">
    <property type="term" value="C:plasma membrane"/>
    <property type="evidence" value="ECO:0007669"/>
    <property type="project" value="UniProtKB-SubCell"/>
</dbReference>
<dbReference type="Pfam" id="PF03601">
    <property type="entry name" value="Cons_hypoth698"/>
    <property type="match status" value="1"/>
</dbReference>
<feature type="transmembrane region" description="Helical" evidence="7">
    <location>
        <begin position="24"/>
        <end position="44"/>
    </location>
</feature>
<evidence type="ECO:0000256" key="2">
    <source>
        <dbReference type="ARBA" id="ARBA00007977"/>
    </source>
</evidence>
<dbReference type="AlphaFoldDB" id="A0A485AG94"/>
<name>A0A485AG94_RAOPL</name>
<comment type="subcellular location">
    <subcellularLocation>
        <location evidence="1">Cell membrane</location>
        <topology evidence="1">Multi-pass membrane protein</topology>
    </subcellularLocation>
</comment>
<keyword evidence="4 7" id="KW-0812">Transmembrane</keyword>
<evidence type="ECO:0000313" key="9">
    <source>
        <dbReference type="Proteomes" id="UP000345637"/>
    </source>
</evidence>
<evidence type="ECO:0008006" key="10">
    <source>
        <dbReference type="Google" id="ProtNLM"/>
    </source>
</evidence>
<evidence type="ECO:0000256" key="5">
    <source>
        <dbReference type="ARBA" id="ARBA00022989"/>
    </source>
</evidence>
<protein>
    <recommendedName>
        <fullName evidence="10">Membrane protein YeiH</fullName>
    </recommendedName>
</protein>
<keyword evidence="3" id="KW-1003">Cell membrane</keyword>
<evidence type="ECO:0000256" key="4">
    <source>
        <dbReference type="ARBA" id="ARBA00022692"/>
    </source>
</evidence>
<evidence type="ECO:0000256" key="3">
    <source>
        <dbReference type="ARBA" id="ARBA00022475"/>
    </source>
</evidence>
<proteinExistence type="inferred from homology"/>
<accession>A0A485AG94</accession>
<reference evidence="8 9" key="1">
    <citation type="submission" date="2019-03" db="EMBL/GenBank/DDBJ databases">
        <authorList>
            <consortium name="Pathogen Informatics"/>
        </authorList>
    </citation>
    <scope>NUCLEOTIDE SEQUENCE [LARGE SCALE GENOMIC DNA]</scope>
    <source>
        <strain evidence="8 9">NCTC12998</strain>
    </source>
</reference>
<gene>
    <name evidence="8" type="primary">yeiH_2</name>
    <name evidence="8" type="ORF">NCTC12998_00956</name>
</gene>
<dbReference type="Proteomes" id="UP000345637">
    <property type="component" value="Unassembled WGS sequence"/>
</dbReference>